<dbReference type="Gene3D" id="3.30.300.30">
    <property type="match status" value="1"/>
</dbReference>
<dbReference type="Pfam" id="PF13193">
    <property type="entry name" value="AMP-binding_C"/>
    <property type="match status" value="1"/>
</dbReference>
<dbReference type="InterPro" id="IPR000873">
    <property type="entry name" value="AMP-dep_synth/lig_dom"/>
</dbReference>
<dbReference type="HOGENOM" id="CLU_797815_0_0_1"/>
<keyword evidence="2" id="KW-0436">Ligase</keyword>
<dbReference type="Gramene" id="OBART02G01430.1">
    <property type="protein sequence ID" value="OBART02G01430.1"/>
    <property type="gene ID" value="OBART02G01430"/>
</dbReference>
<dbReference type="PaxDb" id="65489-OBART02G01430.1"/>
<dbReference type="eggNOG" id="KOG1176">
    <property type="taxonomic scope" value="Eukaryota"/>
</dbReference>
<proteinExistence type="inferred from homology"/>
<evidence type="ECO:0000256" key="2">
    <source>
        <dbReference type="ARBA" id="ARBA00022598"/>
    </source>
</evidence>
<reference evidence="5" key="1">
    <citation type="journal article" date="2009" name="Rice">
        <title>De Novo Next Generation Sequencing of Plant Genomes.</title>
        <authorList>
            <person name="Rounsley S."/>
            <person name="Marri P.R."/>
            <person name="Yu Y."/>
            <person name="He R."/>
            <person name="Sisneros N."/>
            <person name="Goicoechea J.L."/>
            <person name="Lee S.J."/>
            <person name="Angelova A."/>
            <person name="Kudrna D."/>
            <person name="Luo M."/>
            <person name="Affourtit J."/>
            <person name="Desany B."/>
            <person name="Knight J."/>
            <person name="Niazi F."/>
            <person name="Egholm M."/>
            <person name="Wing R.A."/>
        </authorList>
    </citation>
    <scope>NUCLEOTIDE SEQUENCE [LARGE SCALE GENOMIC DNA]</scope>
    <source>
        <strain evidence="5">cv. IRGC 105608</strain>
    </source>
</reference>
<dbReference type="GO" id="GO:0016874">
    <property type="term" value="F:ligase activity"/>
    <property type="evidence" value="ECO:0007669"/>
    <property type="project" value="UniProtKB-KW"/>
</dbReference>
<accession>A0A0D3EZW2</accession>
<dbReference type="EnsemblPlants" id="OBART02G01430.1">
    <property type="protein sequence ID" value="OBART02G01430.1"/>
    <property type="gene ID" value="OBART02G01430"/>
</dbReference>
<dbReference type="SUPFAM" id="SSF56801">
    <property type="entry name" value="Acetyl-CoA synthetase-like"/>
    <property type="match status" value="2"/>
</dbReference>
<comment type="similarity">
    <text evidence="1">Belongs to the ATP-dependent AMP-binding enzyme family.</text>
</comment>
<dbReference type="InterPro" id="IPR042099">
    <property type="entry name" value="ANL_N_sf"/>
</dbReference>
<feature type="domain" description="AMP-binding enzyme C-terminal" evidence="4">
    <location>
        <begin position="214"/>
        <end position="279"/>
    </location>
</feature>
<evidence type="ECO:0000259" key="4">
    <source>
        <dbReference type="Pfam" id="PF13193"/>
    </source>
</evidence>
<evidence type="ECO:0000256" key="1">
    <source>
        <dbReference type="ARBA" id="ARBA00006432"/>
    </source>
</evidence>
<dbReference type="AlphaFoldDB" id="A0A0D3EZW2"/>
<dbReference type="PANTHER" id="PTHR43859:SF69">
    <property type="entry name" value="4-COUMARATE--COA LIGASE"/>
    <property type="match status" value="1"/>
</dbReference>
<dbReference type="STRING" id="65489.A0A0D3EZW2"/>
<evidence type="ECO:0000259" key="3">
    <source>
        <dbReference type="Pfam" id="PF00501"/>
    </source>
</evidence>
<dbReference type="Proteomes" id="UP000026960">
    <property type="component" value="Chromosome 2"/>
</dbReference>
<protein>
    <recommendedName>
        <fullName evidence="7">AMP-dependent synthetase/ligase domain-containing protein</fullName>
    </recommendedName>
</protein>
<dbReference type="InterPro" id="IPR045851">
    <property type="entry name" value="AMP-bd_C_sf"/>
</dbReference>
<evidence type="ECO:0000313" key="5">
    <source>
        <dbReference type="EnsemblPlants" id="OBART02G01430.1"/>
    </source>
</evidence>
<reference evidence="5" key="2">
    <citation type="submission" date="2015-03" db="UniProtKB">
        <authorList>
            <consortium name="EnsemblPlants"/>
        </authorList>
    </citation>
    <scope>IDENTIFICATION</scope>
</reference>
<dbReference type="PANTHER" id="PTHR43859">
    <property type="entry name" value="ACYL-ACTIVATING ENZYME"/>
    <property type="match status" value="1"/>
</dbReference>
<dbReference type="Gene3D" id="3.40.50.12780">
    <property type="entry name" value="N-terminal domain of ligase-like"/>
    <property type="match status" value="1"/>
</dbReference>
<name>A0A0D3EZW2_9ORYZ</name>
<evidence type="ECO:0008006" key="7">
    <source>
        <dbReference type="Google" id="ProtNLM"/>
    </source>
</evidence>
<feature type="domain" description="AMP-dependent synthetase/ligase" evidence="3">
    <location>
        <begin position="24"/>
        <end position="157"/>
    </location>
</feature>
<dbReference type="Pfam" id="PF00501">
    <property type="entry name" value="AMP-binding"/>
    <property type="match status" value="1"/>
</dbReference>
<organism evidence="5">
    <name type="scientific">Oryza barthii</name>
    <dbReference type="NCBI Taxonomy" id="65489"/>
    <lineage>
        <taxon>Eukaryota</taxon>
        <taxon>Viridiplantae</taxon>
        <taxon>Streptophyta</taxon>
        <taxon>Embryophyta</taxon>
        <taxon>Tracheophyta</taxon>
        <taxon>Spermatophyta</taxon>
        <taxon>Magnoliopsida</taxon>
        <taxon>Liliopsida</taxon>
        <taxon>Poales</taxon>
        <taxon>Poaceae</taxon>
        <taxon>BOP clade</taxon>
        <taxon>Oryzoideae</taxon>
        <taxon>Oryzeae</taxon>
        <taxon>Oryzinae</taxon>
        <taxon>Oryza</taxon>
    </lineage>
</organism>
<evidence type="ECO:0000313" key="6">
    <source>
        <dbReference type="Proteomes" id="UP000026960"/>
    </source>
</evidence>
<sequence length="305" mass="33251">MAAMEGAVLCAANHAPLTPITFLDRAALVYPDRPAIVASSSGLTRTWRETRDRCLRLAAALAALGVHRHHVVAVFAQNIPAMCELHFGIPMAGAVICTLNSRLDAAMASVLLRHSEAKLIFVDCALLDVAHDAIRRISQSGATPPVLVLISELLDDPSDAKLPSGRVDYEYEHLVGNAGSSPEFAVRWDAVEAEGRHLQPPRRPTRRWRRRRSVGRPDEYWGETPCAFVKLRPGAAAAAKAGVVEEELMAYCRARLPRYMAPRTVVVVEEGLPKTATGKVQKFELRARAKAMGTVPAAKSKRSNL</sequence>
<keyword evidence="6" id="KW-1185">Reference proteome</keyword>
<dbReference type="InterPro" id="IPR025110">
    <property type="entry name" value="AMP-bd_C"/>
</dbReference>